<dbReference type="GO" id="GO:0005548">
    <property type="term" value="F:phospholipid transporter activity"/>
    <property type="evidence" value="ECO:0007669"/>
    <property type="project" value="TreeGrafter"/>
</dbReference>
<feature type="transmembrane region" description="Helical" evidence="2">
    <location>
        <begin position="361"/>
        <end position="382"/>
    </location>
</feature>
<organism evidence="4 5">
    <name type="scientific">Limibacillus halophilus</name>
    <dbReference type="NCBI Taxonomy" id="1579333"/>
    <lineage>
        <taxon>Bacteria</taxon>
        <taxon>Pseudomonadati</taxon>
        <taxon>Pseudomonadota</taxon>
        <taxon>Alphaproteobacteria</taxon>
        <taxon>Rhodospirillales</taxon>
        <taxon>Rhodovibrionaceae</taxon>
        <taxon>Limibacillus</taxon>
    </lineage>
</organism>
<reference evidence="4 5" key="1">
    <citation type="submission" date="2020-08" db="EMBL/GenBank/DDBJ databases">
        <title>Genomic Encyclopedia of Type Strains, Phase III (KMG-III): the genomes of soil and plant-associated and newly described type strains.</title>
        <authorList>
            <person name="Whitman W."/>
        </authorList>
    </citation>
    <scope>NUCLEOTIDE SEQUENCE [LARGE SCALE GENOMIC DNA]</scope>
    <source>
        <strain evidence="4 5">CECT 8803</strain>
    </source>
</reference>
<dbReference type="InterPro" id="IPR030802">
    <property type="entry name" value="Permease_MalE"/>
</dbReference>
<dbReference type="NCBIfam" id="TIGR00056">
    <property type="entry name" value="MlaE family lipid ABC transporter permease subunit"/>
    <property type="match status" value="1"/>
</dbReference>
<keyword evidence="2" id="KW-1003">Cell membrane</keyword>
<feature type="transmembrane region" description="Helical" evidence="2">
    <location>
        <begin position="178"/>
        <end position="196"/>
    </location>
</feature>
<keyword evidence="2" id="KW-0997">Cell inner membrane</keyword>
<comment type="function">
    <text evidence="1">Could be part of an ABC transporter complex.</text>
</comment>
<comment type="subcellular location">
    <subcellularLocation>
        <location evidence="2">Cell inner membrane</location>
        <topology evidence="2">Multi-pass membrane protein</topology>
    </subcellularLocation>
</comment>
<dbReference type="PANTHER" id="PTHR30188">
    <property type="entry name" value="ABC TRANSPORTER PERMEASE PROTEIN-RELATED"/>
    <property type="match status" value="1"/>
</dbReference>
<keyword evidence="2" id="KW-1133">Transmembrane helix</keyword>
<dbReference type="RefSeq" id="WP_183414744.1">
    <property type="nucleotide sequence ID" value="NZ_JACHXA010000001.1"/>
</dbReference>
<evidence type="ECO:0000259" key="3">
    <source>
        <dbReference type="Pfam" id="PF13466"/>
    </source>
</evidence>
<evidence type="ECO:0000313" key="4">
    <source>
        <dbReference type="EMBL" id="MBB3063935.1"/>
    </source>
</evidence>
<dbReference type="PANTHER" id="PTHR30188:SF3">
    <property type="entry name" value="ABC TRANSPORTER PERMEASE"/>
    <property type="match status" value="1"/>
</dbReference>
<dbReference type="InterPro" id="IPR036513">
    <property type="entry name" value="STAS_dom_sf"/>
</dbReference>
<proteinExistence type="inferred from homology"/>
<dbReference type="AlphaFoldDB" id="A0A839SSE9"/>
<dbReference type="EMBL" id="JACHXA010000001">
    <property type="protein sequence ID" value="MBB3063935.1"/>
    <property type="molecule type" value="Genomic_DNA"/>
</dbReference>
<keyword evidence="2" id="KW-0812">Transmembrane</keyword>
<feature type="transmembrane region" description="Helical" evidence="2">
    <location>
        <begin position="208"/>
        <end position="232"/>
    </location>
</feature>
<feature type="transmembrane region" description="Helical" evidence="2">
    <location>
        <begin position="271"/>
        <end position="301"/>
    </location>
</feature>
<dbReference type="Pfam" id="PF02405">
    <property type="entry name" value="MlaE"/>
    <property type="match status" value="1"/>
</dbReference>
<sequence length="384" mass="41426">MASWEGTPASVKLEHQQGAAPEAAILHCGGDWVTANLEQLAQQLTALKPESPLSLEVSLETVGRLDSAAAWQLCRHVARWQSEGVTVQFTGISDDKQALLDNVGALGDLEPPREARPTLLIALIERCGRASIWFLLQARDLINFMGMTVIAMTRAILRPRRLRFAAIFTHMERTGFDALPIVGLLSFLIGVVLAYQGADQLRRFGAEIFTVNLVGIGVLREMGILITAIIVAGRSGSAFTAQIGTMQVNEEIDALETIGLDPVDVLVLPRVIALILVLPLLTFYADIMGVLGGAVMSMIALDITPSQFITQFHGAVPIDNFFVGIGKAPIFAFVIALVGCFQGMRVSRSAESVGQQTTRAVVQSIFIVIVLDAIFSIFFSIVGI</sequence>
<feature type="domain" description="MlaB-like STAS" evidence="3">
    <location>
        <begin position="29"/>
        <end position="103"/>
    </location>
</feature>
<evidence type="ECO:0000313" key="5">
    <source>
        <dbReference type="Proteomes" id="UP000581135"/>
    </source>
</evidence>
<protein>
    <submittedName>
        <fullName evidence="4">Phospholipid/cholesterol/gamma-HCH transport system permease protein</fullName>
    </submittedName>
</protein>
<dbReference type="GO" id="GO:0043190">
    <property type="term" value="C:ATP-binding cassette (ABC) transporter complex"/>
    <property type="evidence" value="ECO:0007669"/>
    <property type="project" value="InterPro"/>
</dbReference>
<evidence type="ECO:0000256" key="2">
    <source>
        <dbReference type="RuleBase" id="RU362044"/>
    </source>
</evidence>
<comment type="similarity">
    <text evidence="2">Belongs to the MlaE permease family.</text>
</comment>
<keyword evidence="2" id="KW-0472">Membrane</keyword>
<evidence type="ECO:0000256" key="1">
    <source>
        <dbReference type="ARBA" id="ARBA00003787"/>
    </source>
</evidence>
<dbReference type="Pfam" id="PF13466">
    <property type="entry name" value="STAS_2"/>
    <property type="match status" value="1"/>
</dbReference>
<dbReference type="InterPro" id="IPR058548">
    <property type="entry name" value="MlaB-like_STAS"/>
</dbReference>
<dbReference type="InterPro" id="IPR003453">
    <property type="entry name" value="ABC_MlaE_roteobac"/>
</dbReference>
<name>A0A839SSE9_9PROT</name>
<dbReference type="SUPFAM" id="SSF52091">
    <property type="entry name" value="SpoIIaa-like"/>
    <property type="match status" value="1"/>
</dbReference>
<comment type="caution">
    <text evidence="4">The sequence shown here is derived from an EMBL/GenBank/DDBJ whole genome shotgun (WGS) entry which is preliminary data.</text>
</comment>
<dbReference type="Proteomes" id="UP000581135">
    <property type="component" value="Unassembled WGS sequence"/>
</dbReference>
<keyword evidence="5" id="KW-1185">Reference proteome</keyword>
<feature type="transmembrane region" description="Helical" evidence="2">
    <location>
        <begin position="321"/>
        <end position="341"/>
    </location>
</feature>
<accession>A0A839SSE9</accession>
<gene>
    <name evidence="4" type="ORF">FHR98_000200</name>
</gene>